<dbReference type="SMART" id="SM00086">
    <property type="entry name" value="PAC"/>
    <property type="match status" value="2"/>
</dbReference>
<dbReference type="SUPFAM" id="SSF55785">
    <property type="entry name" value="PYP-like sensor domain (PAS domain)"/>
    <property type="match status" value="2"/>
</dbReference>
<keyword evidence="6" id="KW-1185">Reference proteome</keyword>
<dbReference type="InterPro" id="IPR001610">
    <property type="entry name" value="PAC"/>
</dbReference>
<dbReference type="InterPro" id="IPR001633">
    <property type="entry name" value="EAL_dom"/>
</dbReference>
<dbReference type="AlphaFoldDB" id="A0AAE7B404"/>
<dbReference type="InterPro" id="IPR035919">
    <property type="entry name" value="EAL_sf"/>
</dbReference>
<dbReference type="InterPro" id="IPR013655">
    <property type="entry name" value="PAS_fold_3"/>
</dbReference>
<accession>A0AAE7B404</accession>
<dbReference type="KEGG" id="aaqi:AAQM_0827"/>
<evidence type="ECO:0000313" key="5">
    <source>
        <dbReference type="EMBL" id="QKE25590.1"/>
    </source>
</evidence>
<gene>
    <name evidence="5" type="ORF">AAQM_0827</name>
</gene>
<feature type="domain" description="PAC" evidence="2">
    <location>
        <begin position="202"/>
        <end position="254"/>
    </location>
</feature>
<evidence type="ECO:0000313" key="6">
    <source>
        <dbReference type="Proteomes" id="UP000502065"/>
    </source>
</evidence>
<dbReference type="InterPro" id="IPR050706">
    <property type="entry name" value="Cyclic-di-GMP_PDE-like"/>
</dbReference>
<feature type="domain" description="EAL" evidence="3">
    <location>
        <begin position="408"/>
        <end position="651"/>
    </location>
</feature>
<feature type="domain" description="PAC" evidence="2">
    <location>
        <begin position="80"/>
        <end position="132"/>
    </location>
</feature>
<dbReference type="Proteomes" id="UP000502065">
    <property type="component" value="Chromosome"/>
</dbReference>
<reference evidence="5 6" key="1">
    <citation type="submission" date="2018-07" db="EMBL/GenBank/DDBJ databases">
        <title>Identification of phenol metabolism pathways in Arcobacter.</title>
        <authorList>
            <person name="Miller W.G."/>
            <person name="Yee E."/>
            <person name="Bono J.L."/>
        </authorList>
    </citation>
    <scope>NUCLEOTIDE SEQUENCE [LARGE SCALE GENOMIC DNA]</scope>
    <source>
        <strain evidence="5 6">W63</strain>
    </source>
</reference>
<evidence type="ECO:0000259" key="2">
    <source>
        <dbReference type="PROSITE" id="PS50113"/>
    </source>
</evidence>
<protein>
    <submittedName>
        <fullName evidence="5">PAS sensor-containing diguanylate cyclase/phosphodiesterase</fullName>
    </submittedName>
</protein>
<evidence type="ECO:0000259" key="1">
    <source>
        <dbReference type="PROSITE" id="PS50112"/>
    </source>
</evidence>
<feature type="domain" description="GGDEF" evidence="4">
    <location>
        <begin position="270"/>
        <end position="398"/>
    </location>
</feature>
<sequence length="651" mass="76329">MTLDETRKNAVKNAINEHYAVISFKVDGTIKDANEKFLNLFSYKLDEIVDKHHKIFCEEEYIKSNEYKKFWNDLSNGKVQTEEFKRIKKNGESVFIQASYQPLKNEYNQVFEILKFAQDITNRKLQSLNYEAQINAINKSQATIEFDTNGIILTANDNFLKSMGYELNELIGKHHSIFCEKDYINSNEYKTFWERLKEGTFDTGKYIRVTKNGKKVWIQATYTPILDINNKPIKIVKFAQDITKLESIQKDVLTGLFISEKLILDIPENDKNNLAILSIDDFSFLNDFYGDEIANKFIIEFSKLLTSYLNDDYKIYRIYGAKFAILNWKLANNEFYETIYDFINYMKNTYIDLGIKKFNLVTTCGISYESNEKIIHTADIVNKFAKKQLKNILQYSEELNIEKKFEENIYWSEKISQALKEDRIIVYYQPIFNNKSNKIEKYESLVRLQDTNADIVSPYKFLEISKKSKQYIDITKKVIEKSFEKFKNFDYEFSINLTVEDILDKDLSNFLFSKIAEFDISNRLVIELVESEKITTYEPIYDFIAKIKDIGCKVAIDDFGTGYSNFEYLVKIDADFVKIDGSIIKRILEDENSLEIVKSIIQFCKKMNIKIIAEFVSNIELQEKVKELGITYSQGFYLGEPNKNLVDEKSI</sequence>
<dbReference type="RefSeq" id="WP_129096210.1">
    <property type="nucleotide sequence ID" value="NZ_CBCSAE010000001.1"/>
</dbReference>
<dbReference type="SUPFAM" id="SSF55073">
    <property type="entry name" value="Nucleotide cyclase"/>
    <property type="match status" value="1"/>
</dbReference>
<dbReference type="SMART" id="SM00091">
    <property type="entry name" value="PAS"/>
    <property type="match status" value="2"/>
</dbReference>
<dbReference type="PROSITE" id="PS50883">
    <property type="entry name" value="EAL"/>
    <property type="match status" value="1"/>
</dbReference>
<dbReference type="PANTHER" id="PTHR33121">
    <property type="entry name" value="CYCLIC DI-GMP PHOSPHODIESTERASE PDEF"/>
    <property type="match status" value="1"/>
</dbReference>
<evidence type="ECO:0000259" key="3">
    <source>
        <dbReference type="PROSITE" id="PS50883"/>
    </source>
</evidence>
<dbReference type="SMART" id="SM00052">
    <property type="entry name" value="EAL"/>
    <property type="match status" value="1"/>
</dbReference>
<dbReference type="PROSITE" id="PS50112">
    <property type="entry name" value="PAS"/>
    <property type="match status" value="1"/>
</dbReference>
<dbReference type="PANTHER" id="PTHR33121:SF71">
    <property type="entry name" value="OXYGEN SENSOR PROTEIN DOSP"/>
    <property type="match status" value="1"/>
</dbReference>
<dbReference type="InterPro" id="IPR035965">
    <property type="entry name" value="PAS-like_dom_sf"/>
</dbReference>
<dbReference type="Pfam" id="PF08447">
    <property type="entry name" value="PAS_3"/>
    <property type="match status" value="1"/>
</dbReference>
<organism evidence="5 6">
    <name type="scientific">Arcobacter aquimarinus</name>
    <dbReference type="NCBI Taxonomy" id="1315211"/>
    <lineage>
        <taxon>Bacteria</taxon>
        <taxon>Pseudomonadati</taxon>
        <taxon>Campylobacterota</taxon>
        <taxon>Epsilonproteobacteria</taxon>
        <taxon>Campylobacterales</taxon>
        <taxon>Arcobacteraceae</taxon>
        <taxon>Arcobacter</taxon>
    </lineage>
</organism>
<dbReference type="Pfam" id="PF00563">
    <property type="entry name" value="EAL"/>
    <property type="match status" value="1"/>
</dbReference>
<evidence type="ECO:0000259" key="4">
    <source>
        <dbReference type="PROSITE" id="PS50887"/>
    </source>
</evidence>
<dbReference type="CDD" id="cd01948">
    <property type="entry name" value="EAL"/>
    <property type="match status" value="1"/>
</dbReference>
<dbReference type="SUPFAM" id="SSF141868">
    <property type="entry name" value="EAL domain-like"/>
    <property type="match status" value="1"/>
</dbReference>
<feature type="domain" description="PAS" evidence="1">
    <location>
        <begin position="147"/>
        <end position="173"/>
    </location>
</feature>
<dbReference type="Pfam" id="PF13426">
    <property type="entry name" value="PAS_9"/>
    <property type="match status" value="1"/>
</dbReference>
<dbReference type="Gene3D" id="3.30.450.20">
    <property type="entry name" value="PAS domain"/>
    <property type="match status" value="2"/>
</dbReference>
<dbReference type="InterPro" id="IPR000160">
    <property type="entry name" value="GGDEF_dom"/>
</dbReference>
<dbReference type="Pfam" id="PF00990">
    <property type="entry name" value="GGDEF"/>
    <property type="match status" value="1"/>
</dbReference>
<dbReference type="PROSITE" id="PS50887">
    <property type="entry name" value="GGDEF"/>
    <property type="match status" value="1"/>
</dbReference>
<dbReference type="InterPro" id="IPR000700">
    <property type="entry name" value="PAS-assoc_C"/>
</dbReference>
<dbReference type="CDD" id="cd00130">
    <property type="entry name" value="PAS"/>
    <property type="match status" value="2"/>
</dbReference>
<dbReference type="GO" id="GO:0071111">
    <property type="term" value="F:cyclic-guanylate-specific phosphodiesterase activity"/>
    <property type="evidence" value="ECO:0007669"/>
    <property type="project" value="InterPro"/>
</dbReference>
<dbReference type="EMBL" id="CP030944">
    <property type="protein sequence ID" value="QKE25590.1"/>
    <property type="molecule type" value="Genomic_DNA"/>
</dbReference>
<dbReference type="Gene3D" id="3.30.70.270">
    <property type="match status" value="1"/>
</dbReference>
<dbReference type="InterPro" id="IPR000014">
    <property type="entry name" value="PAS"/>
</dbReference>
<dbReference type="SMART" id="SM00267">
    <property type="entry name" value="GGDEF"/>
    <property type="match status" value="1"/>
</dbReference>
<name>A0AAE7B404_9BACT</name>
<dbReference type="InterPro" id="IPR029787">
    <property type="entry name" value="Nucleotide_cyclase"/>
</dbReference>
<dbReference type="NCBIfam" id="TIGR00229">
    <property type="entry name" value="sensory_box"/>
    <property type="match status" value="2"/>
</dbReference>
<dbReference type="InterPro" id="IPR043128">
    <property type="entry name" value="Rev_trsase/Diguanyl_cyclase"/>
</dbReference>
<dbReference type="Gene3D" id="3.20.20.450">
    <property type="entry name" value="EAL domain"/>
    <property type="match status" value="1"/>
</dbReference>
<proteinExistence type="predicted"/>
<dbReference type="PROSITE" id="PS50113">
    <property type="entry name" value="PAC"/>
    <property type="match status" value="2"/>
</dbReference>